<comment type="caution">
    <text evidence="9">The sequence shown here is derived from an EMBL/GenBank/DDBJ whole genome shotgun (WGS) entry which is preliminary data.</text>
</comment>
<evidence type="ECO:0000313" key="10">
    <source>
        <dbReference type="Proteomes" id="UP000323166"/>
    </source>
</evidence>
<sequence length="213" mass="23240">MSYLSFSKRWAGYLSRKTRLTAEQEIILAYVLEVLALNFLNISFTLLLGALLGVLPGTIACLATTILFRHSAGGAHSNSPWRCATVTIAVFPLLALLGAYFSGLGQMFVDILTAIAFGVGINAMLLLAPVDSPAAPIISPLRRAKLKKISVLFVVLATVMAIWLRNTPWPYTETAQPCIALTLFWSSFMLTPWGHKLMSLVDSISLKTKPKEV</sequence>
<organism evidence="9 10">
    <name type="scientific">Desulfallas thermosapovorans DSM 6562</name>
    <dbReference type="NCBI Taxonomy" id="1121431"/>
    <lineage>
        <taxon>Bacteria</taxon>
        <taxon>Bacillati</taxon>
        <taxon>Bacillota</taxon>
        <taxon>Clostridia</taxon>
        <taxon>Eubacteriales</taxon>
        <taxon>Desulfallaceae</taxon>
        <taxon>Desulfallas</taxon>
    </lineage>
</organism>
<gene>
    <name evidence="9" type="ORF">LX24_00963</name>
</gene>
<reference evidence="9 10" key="1">
    <citation type="submission" date="2019-07" db="EMBL/GenBank/DDBJ databases">
        <title>Genomic Encyclopedia of Type Strains, Phase I: the one thousand microbial genomes (KMG-I) project.</title>
        <authorList>
            <person name="Kyrpides N."/>
        </authorList>
    </citation>
    <scope>NUCLEOTIDE SEQUENCE [LARGE SCALE GENOMIC DNA]</scope>
    <source>
        <strain evidence="9 10">DSM 6562</strain>
    </source>
</reference>
<keyword evidence="2" id="KW-0673">Quorum sensing</keyword>
<accession>A0A5S4ZUW2</accession>
<dbReference type="EMBL" id="VNHM01000004">
    <property type="protein sequence ID" value="TYO96495.1"/>
    <property type="molecule type" value="Genomic_DNA"/>
</dbReference>
<feature type="transmembrane region" description="Helical" evidence="8">
    <location>
        <begin position="46"/>
        <end position="68"/>
    </location>
</feature>
<keyword evidence="4 8" id="KW-0812">Transmembrane</keyword>
<evidence type="ECO:0000256" key="8">
    <source>
        <dbReference type="SAM" id="Phobius"/>
    </source>
</evidence>
<evidence type="ECO:0000256" key="4">
    <source>
        <dbReference type="ARBA" id="ARBA00022692"/>
    </source>
</evidence>
<proteinExistence type="predicted"/>
<evidence type="ECO:0000256" key="3">
    <source>
        <dbReference type="ARBA" id="ARBA00022670"/>
    </source>
</evidence>
<dbReference type="InterPro" id="IPR006741">
    <property type="entry name" value="AgrB"/>
</dbReference>
<dbReference type="GO" id="GO:0006508">
    <property type="term" value="P:proteolysis"/>
    <property type="evidence" value="ECO:0007669"/>
    <property type="project" value="UniProtKB-KW"/>
</dbReference>
<feature type="transmembrane region" description="Helical" evidence="8">
    <location>
        <begin position="80"/>
        <end position="101"/>
    </location>
</feature>
<evidence type="ECO:0000313" key="9">
    <source>
        <dbReference type="EMBL" id="TYO96495.1"/>
    </source>
</evidence>
<dbReference type="GO" id="GO:0016020">
    <property type="term" value="C:membrane"/>
    <property type="evidence" value="ECO:0007669"/>
    <property type="project" value="InterPro"/>
</dbReference>
<evidence type="ECO:0000256" key="1">
    <source>
        <dbReference type="ARBA" id="ARBA00022475"/>
    </source>
</evidence>
<evidence type="ECO:0000256" key="7">
    <source>
        <dbReference type="ARBA" id="ARBA00023136"/>
    </source>
</evidence>
<keyword evidence="5" id="KW-0378">Hydrolase</keyword>
<dbReference type="GO" id="GO:0008233">
    <property type="term" value="F:peptidase activity"/>
    <property type="evidence" value="ECO:0007669"/>
    <property type="project" value="UniProtKB-KW"/>
</dbReference>
<protein>
    <submittedName>
        <fullName evidence="9">Accessory gene regulator B</fullName>
    </submittedName>
</protein>
<feature type="transmembrane region" description="Helical" evidence="8">
    <location>
        <begin position="107"/>
        <end position="128"/>
    </location>
</feature>
<keyword evidence="3" id="KW-0645">Protease</keyword>
<keyword evidence="7 8" id="KW-0472">Membrane</keyword>
<dbReference type="SMART" id="SM00793">
    <property type="entry name" value="AgrB"/>
    <property type="match status" value="1"/>
</dbReference>
<dbReference type="GO" id="GO:0009372">
    <property type="term" value="P:quorum sensing"/>
    <property type="evidence" value="ECO:0007669"/>
    <property type="project" value="UniProtKB-KW"/>
</dbReference>
<keyword evidence="10" id="KW-1185">Reference proteome</keyword>
<evidence type="ECO:0000256" key="6">
    <source>
        <dbReference type="ARBA" id="ARBA00022989"/>
    </source>
</evidence>
<feature type="transmembrane region" description="Helical" evidence="8">
    <location>
        <begin position="149"/>
        <end position="168"/>
    </location>
</feature>
<dbReference type="RefSeq" id="WP_166511004.1">
    <property type="nucleotide sequence ID" value="NZ_VNHM01000004.1"/>
</dbReference>
<dbReference type="Pfam" id="PF04647">
    <property type="entry name" value="AgrB"/>
    <property type="match status" value="1"/>
</dbReference>
<dbReference type="AlphaFoldDB" id="A0A5S4ZUW2"/>
<keyword evidence="6 8" id="KW-1133">Transmembrane helix</keyword>
<keyword evidence="1" id="KW-1003">Cell membrane</keyword>
<dbReference type="Proteomes" id="UP000323166">
    <property type="component" value="Unassembled WGS sequence"/>
</dbReference>
<evidence type="ECO:0000256" key="2">
    <source>
        <dbReference type="ARBA" id="ARBA00022654"/>
    </source>
</evidence>
<name>A0A5S4ZUW2_9FIRM</name>
<evidence type="ECO:0000256" key="5">
    <source>
        <dbReference type="ARBA" id="ARBA00022801"/>
    </source>
</evidence>
<feature type="transmembrane region" description="Helical" evidence="8">
    <location>
        <begin position="174"/>
        <end position="193"/>
    </location>
</feature>